<feature type="region of interest" description="Disordered" evidence="1">
    <location>
        <begin position="49"/>
        <end position="70"/>
    </location>
</feature>
<organism evidence="2 3">
    <name type="scientific">Rhizoctonia solani AG-3 Rhs1AP</name>
    <dbReference type="NCBI Taxonomy" id="1086054"/>
    <lineage>
        <taxon>Eukaryota</taxon>
        <taxon>Fungi</taxon>
        <taxon>Dikarya</taxon>
        <taxon>Basidiomycota</taxon>
        <taxon>Agaricomycotina</taxon>
        <taxon>Agaricomycetes</taxon>
        <taxon>Cantharellales</taxon>
        <taxon>Ceratobasidiaceae</taxon>
        <taxon>Rhizoctonia</taxon>
    </lineage>
</organism>
<reference evidence="3" key="1">
    <citation type="journal article" date="2014" name="Genome Announc.">
        <title>Draft genome sequence of the plant-pathogenic soil fungus Rhizoctonia solani anastomosis group 3 strain Rhs1AP.</title>
        <authorList>
            <person name="Cubeta M.A."/>
            <person name="Thomas E."/>
            <person name="Dean R.A."/>
            <person name="Jabaji S."/>
            <person name="Neate S.M."/>
            <person name="Tavantzis S."/>
            <person name="Toda T."/>
            <person name="Vilgalys R."/>
            <person name="Bharathan N."/>
            <person name="Fedorova-Abrams N."/>
            <person name="Pakala S.B."/>
            <person name="Pakala S.M."/>
            <person name="Zafar N."/>
            <person name="Joardar V."/>
            <person name="Losada L."/>
            <person name="Nierman W.C."/>
        </authorList>
    </citation>
    <scope>NUCLEOTIDE SEQUENCE [LARGE SCALE GENOMIC DNA]</scope>
    <source>
        <strain evidence="3">AG-3</strain>
    </source>
</reference>
<feature type="region of interest" description="Disordered" evidence="1">
    <location>
        <begin position="270"/>
        <end position="301"/>
    </location>
</feature>
<protein>
    <submittedName>
        <fullName evidence="2">Uncharacterized protein</fullName>
    </submittedName>
</protein>
<evidence type="ECO:0000313" key="2">
    <source>
        <dbReference type="EMBL" id="EUC63107.1"/>
    </source>
</evidence>
<dbReference type="OrthoDB" id="3261928at2759"/>
<dbReference type="EMBL" id="JATN01000316">
    <property type="protein sequence ID" value="EUC63107.1"/>
    <property type="molecule type" value="Genomic_DNA"/>
</dbReference>
<dbReference type="AlphaFoldDB" id="X8JH86"/>
<gene>
    <name evidence="2" type="ORF">RSOL_479280</name>
</gene>
<feature type="compositionally biased region" description="Pro residues" evidence="1">
    <location>
        <begin position="50"/>
        <end position="63"/>
    </location>
</feature>
<evidence type="ECO:0000256" key="1">
    <source>
        <dbReference type="SAM" id="MobiDB-lite"/>
    </source>
</evidence>
<evidence type="ECO:0000313" key="3">
    <source>
        <dbReference type="Proteomes" id="UP000030108"/>
    </source>
</evidence>
<sequence length="444" mass="48481">MTSETLPVNTIESQLPSTALDSNSDIYVEEQLHDDTAIGYLVSVFHHYSEPPPPAPPGRGRPPGPKKDHVVKSDRMRLDTMTRYEVATACLSVHNLEDEYRASKVLGFKFKMWWTGSSGGKSGASTIETDADYEIARDQLLASKRSSKDMVVFISFDTDQMDAFRRVHKRPGPSDLVDATVDLRGSGVGTKVPRLAEMDAPSQLHSEQILKLKETHQCEEHRGEHGEPGFCYVAPNGAHIGLNMRRFAIWGAAIAAGDATRHVPPNVPEFDGPHGLGPTTTRPRGRGSATQAAPVAAPPTSPSNPSSIFIAALLPLILSLTQSAIPRPLAPVPAPVASILDNTSSTIEPLSELPEPGIATSFPFLPTHTMECILAFKDEVGVDIIDKLGVLDHRDLTPNIIHEVPHEHLAGILGLSEGKAIKFQMFCRWWTREFSQKLKQKEIV</sequence>
<dbReference type="Proteomes" id="UP000030108">
    <property type="component" value="Unassembled WGS sequence"/>
</dbReference>
<comment type="caution">
    <text evidence="2">The sequence shown here is derived from an EMBL/GenBank/DDBJ whole genome shotgun (WGS) entry which is preliminary data.</text>
</comment>
<accession>X8JH86</accession>
<proteinExistence type="predicted"/>
<name>X8JH86_9AGAM</name>
<feature type="non-terminal residue" evidence="2">
    <location>
        <position position="444"/>
    </location>
</feature>